<name>A0A9W8RX23_9HYPO</name>
<keyword evidence="7" id="KW-1185">Reference proteome</keyword>
<feature type="transmembrane region" description="Helical" evidence="5">
    <location>
        <begin position="234"/>
        <end position="253"/>
    </location>
</feature>
<evidence type="ECO:0000313" key="6">
    <source>
        <dbReference type="EMBL" id="KAJ4256231.1"/>
    </source>
</evidence>
<evidence type="ECO:0000256" key="4">
    <source>
        <dbReference type="ARBA" id="ARBA00023136"/>
    </source>
</evidence>
<dbReference type="Proteomes" id="UP001152049">
    <property type="component" value="Unassembled WGS sequence"/>
</dbReference>
<feature type="transmembrane region" description="Helical" evidence="5">
    <location>
        <begin position="38"/>
        <end position="56"/>
    </location>
</feature>
<dbReference type="InterPro" id="IPR007568">
    <property type="entry name" value="RTA1"/>
</dbReference>
<dbReference type="Pfam" id="PF04479">
    <property type="entry name" value="RTA1"/>
    <property type="match status" value="1"/>
</dbReference>
<feature type="transmembrane region" description="Helical" evidence="5">
    <location>
        <begin position="12"/>
        <end position="31"/>
    </location>
</feature>
<gene>
    <name evidence="6" type="ORF">NW762_009310</name>
</gene>
<dbReference type="OrthoDB" id="3358017at2759"/>
<protein>
    <submittedName>
        <fullName evidence="6">Uncharacterized protein</fullName>
    </submittedName>
</protein>
<evidence type="ECO:0000256" key="3">
    <source>
        <dbReference type="ARBA" id="ARBA00022989"/>
    </source>
</evidence>
<evidence type="ECO:0000256" key="1">
    <source>
        <dbReference type="ARBA" id="ARBA00004141"/>
    </source>
</evidence>
<feature type="transmembrane region" description="Helical" evidence="5">
    <location>
        <begin position="196"/>
        <end position="214"/>
    </location>
</feature>
<sequence>MAGERYKYDPSMAAAVIFIVAFSISGLVHAWQVARLRSWYFIPFIVGCAVEVIGYAGRAINANEESGEWSKGPYIIQALLLLLGPPFFAASIYMVLGRLIRLLEADRYSMVRLNWLTKIFLFGDILSILVQAMGGGMLAGADDSAARDKGQAVIIVGLFIQLIFFGVFVIVAIVFHRRINREPTTASLKIQTPWKTLLVILYTSSGLIMVRSIFRVIEYVMGEDGALMANEAYIYVFDALLMLAVSISFNVFHPSAIINKQSMQRVHNSDSENQLGTYDGMQGA</sequence>
<feature type="transmembrane region" description="Helical" evidence="5">
    <location>
        <begin position="119"/>
        <end position="140"/>
    </location>
</feature>
<keyword evidence="3 5" id="KW-1133">Transmembrane helix</keyword>
<comment type="subcellular location">
    <subcellularLocation>
        <location evidence="1">Membrane</location>
        <topology evidence="1">Multi-pass membrane protein</topology>
    </subcellularLocation>
</comment>
<feature type="transmembrane region" description="Helical" evidence="5">
    <location>
        <begin position="76"/>
        <end position="99"/>
    </location>
</feature>
<organism evidence="6 7">
    <name type="scientific">Fusarium torreyae</name>
    <dbReference type="NCBI Taxonomy" id="1237075"/>
    <lineage>
        <taxon>Eukaryota</taxon>
        <taxon>Fungi</taxon>
        <taxon>Dikarya</taxon>
        <taxon>Ascomycota</taxon>
        <taxon>Pezizomycotina</taxon>
        <taxon>Sordariomycetes</taxon>
        <taxon>Hypocreomycetidae</taxon>
        <taxon>Hypocreales</taxon>
        <taxon>Nectriaceae</taxon>
        <taxon>Fusarium</taxon>
    </lineage>
</organism>
<dbReference type="PANTHER" id="PTHR31465:SF35">
    <property type="entry name" value="RTA1 DOMAIN PROTEIN-RELATED"/>
    <property type="match status" value="1"/>
</dbReference>
<keyword evidence="2 5" id="KW-0812">Transmembrane</keyword>
<keyword evidence="4 5" id="KW-0472">Membrane</keyword>
<accession>A0A9W8RX23</accession>
<comment type="caution">
    <text evidence="6">The sequence shown here is derived from an EMBL/GenBank/DDBJ whole genome shotgun (WGS) entry which is preliminary data.</text>
</comment>
<proteinExistence type="predicted"/>
<feature type="transmembrane region" description="Helical" evidence="5">
    <location>
        <begin position="152"/>
        <end position="175"/>
    </location>
</feature>
<reference evidence="6" key="1">
    <citation type="submission" date="2022-09" db="EMBL/GenBank/DDBJ databases">
        <title>Fusarium specimens isolated from Avocado Roots.</title>
        <authorList>
            <person name="Stajich J."/>
            <person name="Roper C."/>
            <person name="Heimlech-Rivalta G."/>
        </authorList>
    </citation>
    <scope>NUCLEOTIDE SEQUENCE</scope>
    <source>
        <strain evidence="6">CF00136</strain>
    </source>
</reference>
<evidence type="ECO:0000313" key="7">
    <source>
        <dbReference type="Proteomes" id="UP001152049"/>
    </source>
</evidence>
<evidence type="ECO:0000256" key="5">
    <source>
        <dbReference type="SAM" id="Phobius"/>
    </source>
</evidence>
<dbReference type="PANTHER" id="PTHR31465">
    <property type="entry name" value="PROTEIN RTA1-RELATED"/>
    <property type="match status" value="1"/>
</dbReference>
<dbReference type="GO" id="GO:0016020">
    <property type="term" value="C:membrane"/>
    <property type="evidence" value="ECO:0007669"/>
    <property type="project" value="UniProtKB-SubCell"/>
</dbReference>
<dbReference type="EMBL" id="JAOQAZ010000019">
    <property type="protein sequence ID" value="KAJ4256231.1"/>
    <property type="molecule type" value="Genomic_DNA"/>
</dbReference>
<evidence type="ECO:0000256" key="2">
    <source>
        <dbReference type="ARBA" id="ARBA00022692"/>
    </source>
</evidence>
<dbReference type="AlphaFoldDB" id="A0A9W8RX23"/>